<evidence type="ECO:0000313" key="2">
    <source>
        <dbReference type="WBParaSite" id="RSKR_0000324100.1"/>
    </source>
</evidence>
<proteinExistence type="predicted"/>
<name>A0AC35TR00_9BILA</name>
<evidence type="ECO:0000313" key="1">
    <source>
        <dbReference type="Proteomes" id="UP000095286"/>
    </source>
</evidence>
<organism evidence="1 2">
    <name type="scientific">Rhabditophanes sp. KR3021</name>
    <dbReference type="NCBI Taxonomy" id="114890"/>
    <lineage>
        <taxon>Eukaryota</taxon>
        <taxon>Metazoa</taxon>
        <taxon>Ecdysozoa</taxon>
        <taxon>Nematoda</taxon>
        <taxon>Chromadorea</taxon>
        <taxon>Rhabditida</taxon>
        <taxon>Tylenchina</taxon>
        <taxon>Panagrolaimomorpha</taxon>
        <taxon>Strongyloidoidea</taxon>
        <taxon>Alloionematidae</taxon>
        <taxon>Rhabditophanes</taxon>
    </lineage>
</organism>
<dbReference type="Proteomes" id="UP000095286">
    <property type="component" value="Unplaced"/>
</dbReference>
<reference evidence="2" key="1">
    <citation type="submission" date="2016-11" db="UniProtKB">
        <authorList>
            <consortium name="WormBaseParasite"/>
        </authorList>
    </citation>
    <scope>IDENTIFICATION</scope>
    <source>
        <strain evidence="2">KR3021</strain>
    </source>
</reference>
<protein>
    <submittedName>
        <fullName evidence="2">STPPase_N domain-containing protein</fullName>
    </submittedName>
</protein>
<accession>A0AC35TR00</accession>
<dbReference type="WBParaSite" id="RSKR_0000324100.1">
    <property type="protein sequence ID" value="RSKR_0000324100.1"/>
    <property type="gene ID" value="RSKR_0000324100"/>
</dbReference>
<sequence>MATLDVDDMMLRLLNVGMAGGRLTTTISEQEIQQLCQMAKEVFISQSSLLEVEPPIVVVGDIHAQYSGKFGLMI</sequence>